<name>A0A0F9NMQ9_9ZZZZ</name>
<protein>
    <submittedName>
        <fullName evidence="1">Uncharacterized protein</fullName>
    </submittedName>
</protein>
<accession>A0A0F9NMQ9</accession>
<comment type="caution">
    <text evidence="1">The sequence shown here is derived from an EMBL/GenBank/DDBJ whole genome shotgun (WGS) entry which is preliminary data.</text>
</comment>
<reference evidence="1" key="1">
    <citation type="journal article" date="2015" name="Nature">
        <title>Complex archaea that bridge the gap between prokaryotes and eukaryotes.</title>
        <authorList>
            <person name="Spang A."/>
            <person name="Saw J.H."/>
            <person name="Jorgensen S.L."/>
            <person name="Zaremba-Niedzwiedzka K."/>
            <person name="Martijn J."/>
            <person name="Lind A.E."/>
            <person name="van Eijk R."/>
            <person name="Schleper C."/>
            <person name="Guy L."/>
            <person name="Ettema T.J."/>
        </authorList>
    </citation>
    <scope>NUCLEOTIDE SEQUENCE</scope>
</reference>
<evidence type="ECO:0000313" key="1">
    <source>
        <dbReference type="EMBL" id="KKN13317.1"/>
    </source>
</evidence>
<sequence>MNPWYGIHNDKSIKEGIIERKYKIMAKIVCNHCESKFIYKSKASKYYSDRGELCSQYNIKKIDGEYYCQPCMRTISEQMSKEMIVEQAEKWGMRMPSEVHTTPIISLERKKKE</sequence>
<organism evidence="1">
    <name type="scientific">marine sediment metagenome</name>
    <dbReference type="NCBI Taxonomy" id="412755"/>
    <lineage>
        <taxon>unclassified sequences</taxon>
        <taxon>metagenomes</taxon>
        <taxon>ecological metagenomes</taxon>
    </lineage>
</organism>
<proteinExistence type="predicted"/>
<dbReference type="AlphaFoldDB" id="A0A0F9NMQ9"/>
<gene>
    <name evidence="1" type="ORF">LCGC14_1007500</name>
</gene>
<dbReference type="EMBL" id="LAZR01003933">
    <property type="protein sequence ID" value="KKN13317.1"/>
    <property type="molecule type" value="Genomic_DNA"/>
</dbReference>